<reference evidence="4 5" key="1">
    <citation type="submission" date="2018-11" db="EMBL/GenBank/DDBJ databases">
        <title>Genomic Encyclopedia of Type Strains, Phase IV (KMG-IV): sequencing the most valuable type-strain genomes for metagenomic binning, comparative biology and taxonomic classification.</title>
        <authorList>
            <person name="Goeker M."/>
        </authorList>
    </citation>
    <scope>NUCLEOTIDE SEQUENCE [LARGE SCALE GENOMIC DNA]</scope>
    <source>
        <strain evidence="4 5">DSM 100316</strain>
    </source>
</reference>
<feature type="domain" description="Hda lid" evidence="3">
    <location>
        <begin position="167"/>
        <end position="231"/>
    </location>
</feature>
<dbReference type="PRINTS" id="PR00051">
    <property type="entry name" value="DNAA"/>
</dbReference>
<evidence type="ECO:0000256" key="1">
    <source>
        <dbReference type="RuleBase" id="RU004227"/>
    </source>
</evidence>
<dbReference type="AlphaFoldDB" id="A0A3N2DPR6"/>
<dbReference type="InterPro" id="IPR017788">
    <property type="entry name" value="Hda"/>
</dbReference>
<dbReference type="RefSeq" id="WP_123712575.1">
    <property type="nucleotide sequence ID" value="NZ_RKHR01000004.1"/>
</dbReference>
<accession>A0A3N2DPR6</accession>
<dbReference type="NCBIfam" id="TIGR03420">
    <property type="entry name" value="DnaA_homol_Hda"/>
    <property type="match status" value="1"/>
</dbReference>
<dbReference type="EMBL" id="RKHR01000004">
    <property type="protein sequence ID" value="ROS01818.1"/>
    <property type="molecule type" value="Genomic_DNA"/>
</dbReference>
<dbReference type="Gene3D" id="3.40.50.300">
    <property type="entry name" value="P-loop containing nucleotide triphosphate hydrolases"/>
    <property type="match status" value="1"/>
</dbReference>
<dbReference type="InterPro" id="IPR027417">
    <property type="entry name" value="P-loop_NTPase"/>
</dbReference>
<dbReference type="Pfam" id="PF00308">
    <property type="entry name" value="Bac_DnaA"/>
    <property type="match status" value="1"/>
</dbReference>
<evidence type="ECO:0000313" key="5">
    <source>
        <dbReference type="Proteomes" id="UP000275394"/>
    </source>
</evidence>
<dbReference type="Pfam" id="PF22688">
    <property type="entry name" value="Hda_lid"/>
    <property type="match status" value="1"/>
</dbReference>
<name>A0A3N2DPR6_9GAMM</name>
<keyword evidence="1" id="KW-0235">DNA replication</keyword>
<dbReference type="OrthoDB" id="9784878at2"/>
<dbReference type="GO" id="GO:0006270">
    <property type="term" value="P:DNA replication initiation"/>
    <property type="evidence" value="ECO:0007669"/>
    <property type="project" value="TreeGrafter"/>
</dbReference>
<organism evidence="4 5">
    <name type="scientific">Sinobacterium caligoides</name>
    <dbReference type="NCBI Taxonomy" id="933926"/>
    <lineage>
        <taxon>Bacteria</taxon>
        <taxon>Pseudomonadati</taxon>
        <taxon>Pseudomonadota</taxon>
        <taxon>Gammaproteobacteria</taxon>
        <taxon>Cellvibrionales</taxon>
        <taxon>Spongiibacteraceae</taxon>
        <taxon>Sinobacterium</taxon>
    </lineage>
</organism>
<dbReference type="InterPro" id="IPR013317">
    <property type="entry name" value="DnaA_dom"/>
</dbReference>
<dbReference type="InterPro" id="IPR055199">
    <property type="entry name" value="Hda_lid"/>
</dbReference>
<dbReference type="PANTHER" id="PTHR30050:SF5">
    <property type="entry name" value="DNAA REGULATORY INACTIVATOR HDA"/>
    <property type="match status" value="1"/>
</dbReference>
<protein>
    <submittedName>
        <fullName evidence="4">Regulatory inactivation of DnaA Hda protein</fullName>
    </submittedName>
</protein>
<dbReference type="InterPro" id="IPR020591">
    <property type="entry name" value="Chromosome_initiator_DnaA-like"/>
</dbReference>
<proteinExistence type="inferred from homology"/>
<dbReference type="Proteomes" id="UP000275394">
    <property type="component" value="Unassembled WGS sequence"/>
</dbReference>
<comment type="similarity">
    <text evidence="1">Belongs to the DnaA family.</text>
</comment>
<sequence>MQQMTLAMGLGDEPSLDNFVTGDGNRLALAAVREQVTPQGEWYLYLYGNEGTGCSHLLKAASATVNGQCAGAAIYIDLYAAIGRQPRDLLDGLEDIELVCLDNMQAVAGRDDWQEGLFHFYNRCRDGNGAKLLLAGNSTPQRLGLSLADLESRLSWGIVIQLHELADEEKLEALRLRAVERGLQLSDEVCHFVLARAPRHIVELLAVLERLDQASLQEKRKITVPFVKSVMNW</sequence>
<keyword evidence="5" id="KW-1185">Reference proteome</keyword>
<evidence type="ECO:0000259" key="3">
    <source>
        <dbReference type="Pfam" id="PF22688"/>
    </source>
</evidence>
<dbReference type="PANTHER" id="PTHR30050">
    <property type="entry name" value="CHROMOSOMAL REPLICATION INITIATOR PROTEIN DNAA"/>
    <property type="match status" value="1"/>
</dbReference>
<dbReference type="Gene3D" id="1.10.8.60">
    <property type="match status" value="1"/>
</dbReference>
<dbReference type="GO" id="GO:0032297">
    <property type="term" value="P:negative regulation of DNA-templated DNA replication initiation"/>
    <property type="evidence" value="ECO:0007669"/>
    <property type="project" value="InterPro"/>
</dbReference>
<gene>
    <name evidence="4" type="ORF">EDC56_2266</name>
</gene>
<evidence type="ECO:0000313" key="4">
    <source>
        <dbReference type="EMBL" id="ROS01818.1"/>
    </source>
</evidence>
<dbReference type="SUPFAM" id="SSF52540">
    <property type="entry name" value="P-loop containing nucleoside triphosphate hydrolases"/>
    <property type="match status" value="1"/>
</dbReference>
<comment type="caution">
    <text evidence="4">The sequence shown here is derived from an EMBL/GenBank/DDBJ whole genome shotgun (WGS) entry which is preliminary data.</text>
</comment>
<evidence type="ECO:0000259" key="2">
    <source>
        <dbReference type="Pfam" id="PF00308"/>
    </source>
</evidence>
<feature type="domain" description="Chromosomal replication initiator protein DnaA ATPAse" evidence="2">
    <location>
        <begin position="15"/>
        <end position="160"/>
    </location>
</feature>